<accession>A0A9P5K037</accession>
<comment type="caution">
    <text evidence="1">The sequence shown here is derived from an EMBL/GenBank/DDBJ whole genome shotgun (WGS) entry which is preliminary data.</text>
</comment>
<sequence>MMKQTYCTTIGFCSWSGKRRTDVLGTNNPAPRHPRHARIQNDIFCICLNSRPNNGQRLKWGRTTHSKLRSLRRCPIDSCGRKAHTVEFHAVMHLYRALSSHSQFSMRTLPAWAPCQRAYDTYNFTDRHFHPQLASVRTNSHSCRRSMRALFGTCPTADMFLSVPYVKVYFCASPTARPVVFPGLQLLLGLLFSTLGISGGIF</sequence>
<dbReference type="Proteomes" id="UP000759537">
    <property type="component" value="Unassembled WGS sequence"/>
</dbReference>
<reference evidence="1" key="1">
    <citation type="submission" date="2019-10" db="EMBL/GenBank/DDBJ databases">
        <authorList>
            <consortium name="DOE Joint Genome Institute"/>
            <person name="Kuo A."/>
            <person name="Miyauchi S."/>
            <person name="Kiss E."/>
            <person name="Drula E."/>
            <person name="Kohler A."/>
            <person name="Sanchez-Garcia M."/>
            <person name="Andreopoulos B."/>
            <person name="Barry K.W."/>
            <person name="Bonito G."/>
            <person name="Buee M."/>
            <person name="Carver A."/>
            <person name="Chen C."/>
            <person name="Cichocki N."/>
            <person name="Clum A."/>
            <person name="Culley D."/>
            <person name="Crous P.W."/>
            <person name="Fauchery L."/>
            <person name="Girlanda M."/>
            <person name="Hayes R."/>
            <person name="Keri Z."/>
            <person name="LaButti K."/>
            <person name="Lipzen A."/>
            <person name="Lombard V."/>
            <person name="Magnuson J."/>
            <person name="Maillard F."/>
            <person name="Morin E."/>
            <person name="Murat C."/>
            <person name="Nolan M."/>
            <person name="Ohm R."/>
            <person name="Pangilinan J."/>
            <person name="Pereira M."/>
            <person name="Perotto S."/>
            <person name="Peter M."/>
            <person name="Riley R."/>
            <person name="Sitrit Y."/>
            <person name="Stielow B."/>
            <person name="Szollosi G."/>
            <person name="Zifcakova L."/>
            <person name="Stursova M."/>
            <person name="Spatafora J.W."/>
            <person name="Tedersoo L."/>
            <person name="Vaario L.-M."/>
            <person name="Yamada A."/>
            <person name="Yan M."/>
            <person name="Wang P."/>
            <person name="Xu J."/>
            <person name="Bruns T."/>
            <person name="Baldrian P."/>
            <person name="Vilgalys R."/>
            <person name="Henrissat B."/>
            <person name="Grigoriev I.V."/>
            <person name="Hibbett D."/>
            <person name="Nagy L.G."/>
            <person name="Martin F.M."/>
        </authorList>
    </citation>
    <scope>NUCLEOTIDE SEQUENCE</scope>
    <source>
        <strain evidence="1">Prilba</strain>
    </source>
</reference>
<keyword evidence="2" id="KW-1185">Reference proteome</keyword>
<dbReference type="AlphaFoldDB" id="A0A9P5K037"/>
<protein>
    <submittedName>
        <fullName evidence="1">Uncharacterized protein</fullName>
    </submittedName>
</protein>
<organism evidence="1 2">
    <name type="scientific">Russula ochroleuca</name>
    <dbReference type="NCBI Taxonomy" id="152965"/>
    <lineage>
        <taxon>Eukaryota</taxon>
        <taxon>Fungi</taxon>
        <taxon>Dikarya</taxon>
        <taxon>Basidiomycota</taxon>
        <taxon>Agaricomycotina</taxon>
        <taxon>Agaricomycetes</taxon>
        <taxon>Russulales</taxon>
        <taxon>Russulaceae</taxon>
        <taxon>Russula</taxon>
    </lineage>
</organism>
<reference evidence="1" key="2">
    <citation type="journal article" date="2020" name="Nat. Commun.">
        <title>Large-scale genome sequencing of mycorrhizal fungi provides insights into the early evolution of symbiotic traits.</title>
        <authorList>
            <person name="Miyauchi S."/>
            <person name="Kiss E."/>
            <person name="Kuo A."/>
            <person name="Drula E."/>
            <person name="Kohler A."/>
            <person name="Sanchez-Garcia M."/>
            <person name="Morin E."/>
            <person name="Andreopoulos B."/>
            <person name="Barry K.W."/>
            <person name="Bonito G."/>
            <person name="Buee M."/>
            <person name="Carver A."/>
            <person name="Chen C."/>
            <person name="Cichocki N."/>
            <person name="Clum A."/>
            <person name="Culley D."/>
            <person name="Crous P.W."/>
            <person name="Fauchery L."/>
            <person name="Girlanda M."/>
            <person name="Hayes R.D."/>
            <person name="Keri Z."/>
            <person name="LaButti K."/>
            <person name="Lipzen A."/>
            <person name="Lombard V."/>
            <person name="Magnuson J."/>
            <person name="Maillard F."/>
            <person name="Murat C."/>
            <person name="Nolan M."/>
            <person name="Ohm R.A."/>
            <person name="Pangilinan J."/>
            <person name="Pereira M.F."/>
            <person name="Perotto S."/>
            <person name="Peter M."/>
            <person name="Pfister S."/>
            <person name="Riley R."/>
            <person name="Sitrit Y."/>
            <person name="Stielow J.B."/>
            <person name="Szollosi G."/>
            <person name="Zifcakova L."/>
            <person name="Stursova M."/>
            <person name="Spatafora J.W."/>
            <person name="Tedersoo L."/>
            <person name="Vaario L.M."/>
            <person name="Yamada A."/>
            <person name="Yan M."/>
            <person name="Wang P."/>
            <person name="Xu J."/>
            <person name="Bruns T."/>
            <person name="Baldrian P."/>
            <person name="Vilgalys R."/>
            <person name="Dunand C."/>
            <person name="Henrissat B."/>
            <person name="Grigoriev I.V."/>
            <person name="Hibbett D."/>
            <person name="Nagy L.G."/>
            <person name="Martin F.M."/>
        </authorList>
    </citation>
    <scope>NUCLEOTIDE SEQUENCE</scope>
    <source>
        <strain evidence="1">Prilba</strain>
    </source>
</reference>
<evidence type="ECO:0000313" key="2">
    <source>
        <dbReference type="Proteomes" id="UP000759537"/>
    </source>
</evidence>
<name>A0A9P5K037_9AGAM</name>
<dbReference type="EMBL" id="WHVB01000021">
    <property type="protein sequence ID" value="KAF8472274.1"/>
    <property type="molecule type" value="Genomic_DNA"/>
</dbReference>
<evidence type="ECO:0000313" key="1">
    <source>
        <dbReference type="EMBL" id="KAF8472274.1"/>
    </source>
</evidence>
<proteinExistence type="predicted"/>
<gene>
    <name evidence="1" type="ORF">DFH94DRAFT_767720</name>
</gene>